<keyword evidence="2" id="KW-1185">Reference proteome</keyword>
<evidence type="ECO:0000313" key="1">
    <source>
        <dbReference type="EMBL" id="CAG8592943.1"/>
    </source>
</evidence>
<sequence>MDGSSHNRRRVDPNAVYTQPSGHKYNNAERTDYVGITISDDYSQKQMTSLPLMSTSSPSHQQQQLNPQHQPLSAPNPSQHKEAPEGRGRRRSENYIQNSSSGHYSVTSSSQNQNIQQHHRSLSGPQNLPLPPLPQQHVPSPHLLHHSHKQHSHSSLIAANWRPSQNQSGQQPPPIPNPPVQITYQNTYSNSKPSSPNNFPNISTSATSSPIKSSQISTHTTRNENGTTSDLRASVFQRVRSKSDLRSQQTNRRADSTKGFVSVCVRSWDNLYNCARKYSKRTQPLKSLTVYLTSTYHNINPNFRYELSYNPRRVLTKPSKGVKNDGFDNEDSDYILYVNDVLGSEEGQKYLILDVLGQGTFGQVVKCQNLKTKDIVAVKVVKNKPAYFNQSMMEVTILELLNQTWDSQDQHHILRLLDTFIHRRHLCLVFELLSVNLYELIKQNQFRGLSTNLVRVFTSQLLDALTVLNEARIIHCDLKPENVLLKNLESPTIKVIDFGSACHERQTVYTYIQSRFYRSPEVLLGLPYSSAIDMWSLGCIAVELFLGLPLFPGSSEYNQVSRIVEMLGVPPPYMIEVGKTAHEYFERYTNEHGQKKYRLKTMEQYMRDNNCVEQPSKRYFSATTLPEIIKSYPIMRKGVTQKDIDKEMQNRLAFIDFVQGLLNLNPIERWSPQQAKLHPFITGEKFTGKFTPPMQLKSSNKSSNTSTQSVPSSTSSQPSSHLAPLSHSQYKTPNSSPKMPHKNPVVIHEMPSVTITSHNVNATGQRPQMQQTSNKMATLAPKQNLSALRPRASTIGNIQVPPQIQIAAALVSPGNVGASPGEHKRLPKEKDQRRLPQPYPHLHLLPEHEHETAQFSVVVDGEDRRATGATPGTYYQNLAPPLNYEQYHHHSQTHRYNSNYRISPSTSPSYPPSFHAGK</sequence>
<organism evidence="1 2">
    <name type="scientific">Cetraspora pellucida</name>
    <dbReference type="NCBI Taxonomy" id="1433469"/>
    <lineage>
        <taxon>Eukaryota</taxon>
        <taxon>Fungi</taxon>
        <taxon>Fungi incertae sedis</taxon>
        <taxon>Mucoromycota</taxon>
        <taxon>Glomeromycotina</taxon>
        <taxon>Glomeromycetes</taxon>
        <taxon>Diversisporales</taxon>
        <taxon>Gigasporaceae</taxon>
        <taxon>Cetraspora</taxon>
    </lineage>
</organism>
<proteinExistence type="predicted"/>
<dbReference type="EMBL" id="CAJVPW010008372">
    <property type="protein sequence ID" value="CAG8592943.1"/>
    <property type="molecule type" value="Genomic_DNA"/>
</dbReference>
<protein>
    <submittedName>
        <fullName evidence="1">14497_t:CDS:1</fullName>
    </submittedName>
</protein>
<gene>
    <name evidence="1" type="ORF">SPELUC_LOCUS6824</name>
</gene>
<name>A0ACA9ML21_9GLOM</name>
<dbReference type="Proteomes" id="UP000789366">
    <property type="component" value="Unassembled WGS sequence"/>
</dbReference>
<evidence type="ECO:0000313" key="2">
    <source>
        <dbReference type="Proteomes" id="UP000789366"/>
    </source>
</evidence>
<feature type="non-terminal residue" evidence="1">
    <location>
        <position position="918"/>
    </location>
</feature>
<comment type="caution">
    <text evidence="1">The sequence shown here is derived from an EMBL/GenBank/DDBJ whole genome shotgun (WGS) entry which is preliminary data.</text>
</comment>
<accession>A0ACA9ML21</accession>
<reference evidence="1" key="1">
    <citation type="submission" date="2021-06" db="EMBL/GenBank/DDBJ databases">
        <authorList>
            <person name="Kallberg Y."/>
            <person name="Tangrot J."/>
            <person name="Rosling A."/>
        </authorList>
    </citation>
    <scope>NUCLEOTIDE SEQUENCE</scope>
    <source>
        <strain evidence="1">28 12/20/2015</strain>
    </source>
</reference>